<dbReference type="CDD" id="cd16325">
    <property type="entry name" value="LolA"/>
    <property type="match status" value="1"/>
</dbReference>
<organism evidence="12 13">
    <name type="scientific">Ignatzschineria rhizosphaerae</name>
    <dbReference type="NCBI Taxonomy" id="2923279"/>
    <lineage>
        <taxon>Bacteria</taxon>
        <taxon>Pseudomonadati</taxon>
        <taxon>Pseudomonadota</taxon>
        <taxon>Gammaproteobacteria</taxon>
        <taxon>Cardiobacteriales</taxon>
        <taxon>Ignatzschineriaceae</taxon>
        <taxon>Ignatzschineria</taxon>
    </lineage>
</organism>
<evidence type="ECO:0000256" key="9">
    <source>
        <dbReference type="ARBA" id="ARBA00023186"/>
    </source>
</evidence>
<keyword evidence="6 11" id="KW-0732">Signal</keyword>
<keyword evidence="9" id="KW-0143">Chaperone</keyword>
<dbReference type="Pfam" id="PF03548">
    <property type="entry name" value="LolA"/>
    <property type="match status" value="1"/>
</dbReference>
<proteinExistence type="inferred from homology"/>
<keyword evidence="8" id="KW-0653">Protein transport</keyword>
<dbReference type="EMBL" id="CP093379">
    <property type="protein sequence ID" value="UNM95629.1"/>
    <property type="molecule type" value="Genomic_DNA"/>
</dbReference>
<evidence type="ECO:0000313" key="12">
    <source>
        <dbReference type="EMBL" id="UNM95629.1"/>
    </source>
</evidence>
<evidence type="ECO:0000256" key="5">
    <source>
        <dbReference type="ARBA" id="ARBA00022448"/>
    </source>
</evidence>
<keyword evidence="7" id="KW-0574">Periplasm</keyword>
<feature type="chain" id="PRO_5046171522" description="Outer-membrane lipoprotein carrier protein" evidence="11">
    <location>
        <begin position="24"/>
        <end position="228"/>
    </location>
</feature>
<evidence type="ECO:0000256" key="8">
    <source>
        <dbReference type="ARBA" id="ARBA00022927"/>
    </source>
</evidence>
<comment type="similarity">
    <text evidence="2">Belongs to the LolA family.</text>
</comment>
<keyword evidence="5" id="KW-0813">Transport</keyword>
<feature type="compositionally biased region" description="Basic and acidic residues" evidence="10">
    <location>
        <begin position="61"/>
        <end position="71"/>
    </location>
</feature>
<dbReference type="InterPro" id="IPR018323">
    <property type="entry name" value="OM_lipoprot_carrier_LolA_Pbac"/>
</dbReference>
<sequence length="228" mass="26156">MMKNILKIILPAVMTMAPMGALADQRFVVDYFKNFQTLEANFTQEIITKDREDTTSGQLIIEKEPSTKEQDNGAQSAKGNLNNKLQGPKFLFDYTKPYHQILVSDGSKFWFYDVDLMQVIIKPVKEVVNNPVLQILLSDKTLDQNFNIKTVRDRREYLLTPKVQSGDMQITDIQLIFANRKIYSFKVEDVTGQTISFVMRSVVENKPVDSSVFDFSIPKDVDIINETK</sequence>
<protein>
    <recommendedName>
        <fullName evidence="4">Outer-membrane lipoprotein carrier protein</fullName>
    </recommendedName>
</protein>
<reference evidence="12 13" key="1">
    <citation type="submission" date="2022-03" db="EMBL/GenBank/DDBJ databases">
        <title>Ignatzschineria rhizosphaerae HR5S32.</title>
        <authorList>
            <person name="Sun J.Q."/>
            <person name="Feng J.Y."/>
        </authorList>
    </citation>
    <scope>NUCLEOTIDE SEQUENCE [LARGE SCALE GENOMIC DNA]</scope>
    <source>
        <strain evidence="12 13">HR5S32</strain>
    </source>
</reference>
<evidence type="ECO:0000256" key="3">
    <source>
        <dbReference type="ARBA" id="ARBA00011245"/>
    </source>
</evidence>
<evidence type="ECO:0000256" key="10">
    <source>
        <dbReference type="SAM" id="MobiDB-lite"/>
    </source>
</evidence>
<feature type="signal peptide" evidence="11">
    <location>
        <begin position="1"/>
        <end position="23"/>
    </location>
</feature>
<dbReference type="Proteomes" id="UP000829542">
    <property type="component" value="Chromosome"/>
</dbReference>
<feature type="region of interest" description="Disordered" evidence="10">
    <location>
        <begin position="58"/>
        <end position="81"/>
    </location>
</feature>
<evidence type="ECO:0000256" key="1">
    <source>
        <dbReference type="ARBA" id="ARBA00004418"/>
    </source>
</evidence>
<name>A0ABY3X1Q9_9GAMM</name>
<dbReference type="InterPro" id="IPR004564">
    <property type="entry name" value="OM_lipoprot_carrier_LolA-like"/>
</dbReference>
<dbReference type="SUPFAM" id="SSF89392">
    <property type="entry name" value="Prokaryotic lipoproteins and lipoprotein localization factors"/>
    <property type="match status" value="1"/>
</dbReference>
<evidence type="ECO:0000256" key="11">
    <source>
        <dbReference type="SAM" id="SignalP"/>
    </source>
</evidence>
<evidence type="ECO:0000256" key="7">
    <source>
        <dbReference type="ARBA" id="ARBA00022764"/>
    </source>
</evidence>
<comment type="subunit">
    <text evidence="3">Monomer.</text>
</comment>
<evidence type="ECO:0000256" key="2">
    <source>
        <dbReference type="ARBA" id="ARBA00007615"/>
    </source>
</evidence>
<dbReference type="RefSeq" id="WP_242148065.1">
    <property type="nucleotide sequence ID" value="NZ_CP093379.1"/>
</dbReference>
<keyword evidence="13" id="KW-1185">Reference proteome</keyword>
<accession>A0ABY3X1Q9</accession>
<dbReference type="PANTHER" id="PTHR35869">
    <property type="entry name" value="OUTER-MEMBRANE LIPOPROTEIN CARRIER PROTEIN"/>
    <property type="match status" value="1"/>
</dbReference>
<dbReference type="InterPro" id="IPR029046">
    <property type="entry name" value="LolA/LolB/LppX"/>
</dbReference>
<keyword evidence="12" id="KW-0449">Lipoprotein</keyword>
<feature type="compositionally biased region" description="Polar residues" evidence="10">
    <location>
        <begin position="72"/>
        <end position="81"/>
    </location>
</feature>
<dbReference type="PANTHER" id="PTHR35869:SF1">
    <property type="entry name" value="OUTER-MEMBRANE LIPOPROTEIN CARRIER PROTEIN"/>
    <property type="match status" value="1"/>
</dbReference>
<evidence type="ECO:0000313" key="13">
    <source>
        <dbReference type="Proteomes" id="UP000829542"/>
    </source>
</evidence>
<comment type="subcellular location">
    <subcellularLocation>
        <location evidence="1">Periplasm</location>
    </subcellularLocation>
</comment>
<dbReference type="Gene3D" id="2.50.20.10">
    <property type="entry name" value="Lipoprotein localisation LolA/LolB/LppX"/>
    <property type="match status" value="1"/>
</dbReference>
<gene>
    <name evidence="12" type="primary">lolA</name>
    <name evidence="12" type="ORF">MMG00_10430</name>
</gene>
<evidence type="ECO:0000256" key="6">
    <source>
        <dbReference type="ARBA" id="ARBA00022729"/>
    </source>
</evidence>
<evidence type="ECO:0000256" key="4">
    <source>
        <dbReference type="ARBA" id="ARBA00014035"/>
    </source>
</evidence>
<dbReference type="NCBIfam" id="TIGR00547">
    <property type="entry name" value="lolA"/>
    <property type="match status" value="1"/>
</dbReference>